<evidence type="ECO:0000313" key="3">
    <source>
        <dbReference type="Proteomes" id="UP000765509"/>
    </source>
</evidence>
<dbReference type="InterPro" id="IPR036397">
    <property type="entry name" value="RNaseH_sf"/>
</dbReference>
<evidence type="ECO:0000259" key="1">
    <source>
        <dbReference type="Pfam" id="PF13358"/>
    </source>
</evidence>
<dbReference type="OrthoDB" id="3242359at2759"/>
<evidence type="ECO:0000313" key="2">
    <source>
        <dbReference type="EMBL" id="MBW0460408.1"/>
    </source>
</evidence>
<keyword evidence="3" id="KW-1185">Reference proteome</keyword>
<dbReference type="GO" id="GO:0003676">
    <property type="term" value="F:nucleic acid binding"/>
    <property type="evidence" value="ECO:0007669"/>
    <property type="project" value="InterPro"/>
</dbReference>
<accession>A0A9Q3B875</accession>
<comment type="caution">
    <text evidence="2">The sequence shown here is derived from an EMBL/GenBank/DDBJ whole genome shotgun (WGS) entry which is preliminary data.</text>
</comment>
<gene>
    <name evidence="2" type="ORF">O181_000123</name>
</gene>
<dbReference type="AlphaFoldDB" id="A0A9Q3B875"/>
<dbReference type="EMBL" id="AVOT02000011">
    <property type="protein sequence ID" value="MBW0460408.1"/>
    <property type="molecule type" value="Genomic_DNA"/>
</dbReference>
<dbReference type="Pfam" id="PF13358">
    <property type="entry name" value="DDE_3"/>
    <property type="match status" value="1"/>
</dbReference>
<organism evidence="2 3">
    <name type="scientific">Austropuccinia psidii MF-1</name>
    <dbReference type="NCBI Taxonomy" id="1389203"/>
    <lineage>
        <taxon>Eukaryota</taxon>
        <taxon>Fungi</taxon>
        <taxon>Dikarya</taxon>
        <taxon>Basidiomycota</taxon>
        <taxon>Pucciniomycotina</taxon>
        <taxon>Pucciniomycetes</taxon>
        <taxon>Pucciniales</taxon>
        <taxon>Sphaerophragmiaceae</taxon>
        <taxon>Austropuccinia</taxon>
    </lineage>
</organism>
<dbReference type="Proteomes" id="UP000765509">
    <property type="component" value="Unassembled WGS sequence"/>
</dbReference>
<dbReference type="InterPro" id="IPR038717">
    <property type="entry name" value="Tc1-like_DDE_dom"/>
</dbReference>
<dbReference type="Gene3D" id="3.30.420.10">
    <property type="entry name" value="Ribonuclease H-like superfamily/Ribonuclease H"/>
    <property type="match status" value="1"/>
</dbReference>
<reference evidence="2" key="1">
    <citation type="submission" date="2021-03" db="EMBL/GenBank/DDBJ databases">
        <title>Draft genome sequence of rust myrtle Austropuccinia psidii MF-1, a brazilian biotype.</title>
        <authorList>
            <person name="Quecine M.C."/>
            <person name="Pachon D.M.R."/>
            <person name="Bonatelli M.L."/>
            <person name="Correr F.H."/>
            <person name="Franceschini L.M."/>
            <person name="Leite T.F."/>
            <person name="Margarido G.R.A."/>
            <person name="Almeida C.A."/>
            <person name="Ferrarezi J.A."/>
            <person name="Labate C.A."/>
        </authorList>
    </citation>
    <scope>NUCLEOTIDE SEQUENCE</scope>
    <source>
        <strain evidence="2">MF-1</strain>
    </source>
</reference>
<proteinExistence type="predicted"/>
<protein>
    <recommendedName>
        <fullName evidence="1">Tc1-like transposase DDE domain-containing protein</fullName>
    </recommendedName>
</protein>
<feature type="domain" description="Tc1-like transposase DDE" evidence="1">
    <location>
        <begin position="3"/>
        <end position="60"/>
    </location>
</feature>
<name>A0A9Q3B875_9BASI</name>
<sequence length="98" mass="11371">MEDRASIHTAQVRNDWQKLNNNHKFQWPENSPDLNLIENVWSKMKFMVTNLFNQKTMEELKAAVNAAWEKIPFENLDNVLVSLPHWIQAVVNVSGAPV</sequence>